<proteinExistence type="predicted"/>
<organism evidence="1 2">
    <name type="scientific">Panagrolaimus sp. JU765</name>
    <dbReference type="NCBI Taxonomy" id="591449"/>
    <lineage>
        <taxon>Eukaryota</taxon>
        <taxon>Metazoa</taxon>
        <taxon>Ecdysozoa</taxon>
        <taxon>Nematoda</taxon>
        <taxon>Chromadorea</taxon>
        <taxon>Rhabditida</taxon>
        <taxon>Tylenchina</taxon>
        <taxon>Panagrolaimomorpha</taxon>
        <taxon>Panagrolaimoidea</taxon>
        <taxon>Panagrolaimidae</taxon>
        <taxon>Panagrolaimus</taxon>
    </lineage>
</organism>
<evidence type="ECO:0000313" key="1">
    <source>
        <dbReference type="Proteomes" id="UP000887576"/>
    </source>
</evidence>
<dbReference type="WBParaSite" id="JU765_v2.g13129.t1">
    <property type="protein sequence ID" value="JU765_v2.g13129.t1"/>
    <property type="gene ID" value="JU765_v2.g13129"/>
</dbReference>
<dbReference type="Proteomes" id="UP000887576">
    <property type="component" value="Unplaced"/>
</dbReference>
<evidence type="ECO:0000313" key="2">
    <source>
        <dbReference type="WBParaSite" id="JU765_v2.g13129.t1"/>
    </source>
</evidence>
<reference evidence="2" key="1">
    <citation type="submission" date="2022-11" db="UniProtKB">
        <authorList>
            <consortium name="WormBaseParasite"/>
        </authorList>
    </citation>
    <scope>IDENTIFICATION</scope>
</reference>
<sequence length="207" mass="24152">MLLVNSAFIFQTFGNHIKHGRRYLFNMPSTNRTMKYAEKRLIGFSADQMFDVVNTVADYPQFVPYCKKADVRKISDHVVVAELKIGFPPIHEEYKSKVTSLRPFVVRSVCTDGRLFKVLDTTWRFHPAEGRPNCCILYYSIDFEFKSAFYAKFAHMFFDQIVRTMVSAFLKRAEKVYGTPAVGYDEMKPEMHEWNRGSHTSKKTILM</sequence>
<protein>
    <submittedName>
        <fullName evidence="2">Coenzyme Q-binding protein COQ10 START domain-containing protein</fullName>
    </submittedName>
</protein>
<accession>A0AC34Q597</accession>
<name>A0AC34Q597_9BILA</name>